<dbReference type="Proteomes" id="UP000236345">
    <property type="component" value="Unassembled WGS sequence"/>
</dbReference>
<accession>A0A2K1QA90</accession>
<name>A0A2K1QA90_9GAMM</name>
<gene>
    <name evidence="1" type="ORF">COO59_08165</name>
</gene>
<reference evidence="2" key="1">
    <citation type="submission" date="2017-09" db="EMBL/GenBank/DDBJ databases">
        <authorList>
            <person name="Palmer M."/>
            <person name="Steenkamp E.T."/>
            <person name="Coetzee M.P."/>
            <person name="Avontuur J.R."/>
            <person name="Van Zyl E."/>
            <person name="Chan W.-Y."/>
            <person name="Blom J."/>
            <person name="Venter S.N."/>
        </authorList>
    </citation>
    <scope>NUCLEOTIDE SEQUENCE [LARGE SCALE GENOMIC DNA]</scope>
    <source>
        <strain evidence="2">QC88-366</strain>
    </source>
</reference>
<dbReference type="OrthoDB" id="6555950at2"/>
<dbReference type="EMBL" id="NWUO01000005">
    <property type="protein sequence ID" value="PNS11956.1"/>
    <property type="molecule type" value="Genomic_DNA"/>
</dbReference>
<comment type="caution">
    <text evidence="1">The sequence shown here is derived from an EMBL/GenBank/DDBJ whole genome shotgun (WGS) entry which is preliminary data.</text>
</comment>
<evidence type="ECO:0000313" key="2">
    <source>
        <dbReference type="Proteomes" id="UP000236345"/>
    </source>
</evidence>
<organism evidence="1 2">
    <name type="scientific">Mixta theicola</name>
    <dbReference type="NCBI Taxonomy" id="1458355"/>
    <lineage>
        <taxon>Bacteria</taxon>
        <taxon>Pseudomonadati</taxon>
        <taxon>Pseudomonadota</taxon>
        <taxon>Gammaproteobacteria</taxon>
        <taxon>Enterobacterales</taxon>
        <taxon>Erwiniaceae</taxon>
        <taxon>Mixta</taxon>
    </lineage>
</organism>
<dbReference type="AlphaFoldDB" id="A0A2K1QA90"/>
<proteinExistence type="predicted"/>
<evidence type="ECO:0000313" key="1">
    <source>
        <dbReference type="EMBL" id="PNS11956.1"/>
    </source>
</evidence>
<keyword evidence="2" id="KW-1185">Reference proteome</keyword>
<sequence length="63" mass="6631">MGQLVNFSLAFAGVRLRDDYGAIGSLTDASSLTPLKNLSRIARSFPVVRPNQAAAMGGLNHDA</sequence>
<protein>
    <submittedName>
        <fullName evidence="1">Uncharacterized protein</fullName>
    </submittedName>
</protein>